<dbReference type="CDD" id="cd06578">
    <property type="entry name" value="HemD"/>
    <property type="match status" value="1"/>
</dbReference>
<evidence type="ECO:0000313" key="3">
    <source>
        <dbReference type="Proteomes" id="UP000282837"/>
    </source>
</evidence>
<dbReference type="InterPro" id="IPR036108">
    <property type="entry name" value="4pyrrol_syn_uPrphyn_synt_sf"/>
</dbReference>
<dbReference type="RefSeq" id="WP_127705460.1">
    <property type="nucleotide sequence ID" value="NZ_SACO01000001.1"/>
</dbReference>
<dbReference type="InterPro" id="IPR003754">
    <property type="entry name" value="4pyrrol_synth_uPrphyn_synth"/>
</dbReference>
<gene>
    <name evidence="2" type="ORF">EOE18_01520</name>
</gene>
<evidence type="ECO:0000259" key="1">
    <source>
        <dbReference type="Pfam" id="PF02602"/>
    </source>
</evidence>
<dbReference type="Proteomes" id="UP000282837">
    <property type="component" value="Unassembled WGS sequence"/>
</dbReference>
<dbReference type="SUPFAM" id="SSF69618">
    <property type="entry name" value="HemD-like"/>
    <property type="match status" value="1"/>
</dbReference>
<organism evidence="2 3">
    <name type="scientific">Novosphingobium umbonatum</name>
    <dbReference type="NCBI Taxonomy" id="1908524"/>
    <lineage>
        <taxon>Bacteria</taxon>
        <taxon>Pseudomonadati</taxon>
        <taxon>Pseudomonadota</taxon>
        <taxon>Alphaproteobacteria</taxon>
        <taxon>Sphingomonadales</taxon>
        <taxon>Sphingomonadaceae</taxon>
        <taxon>Novosphingobium</taxon>
    </lineage>
</organism>
<keyword evidence="3" id="KW-1185">Reference proteome</keyword>
<name>A0A3S2X7M4_9SPHN</name>
<feature type="domain" description="Tetrapyrrole biosynthesis uroporphyrinogen III synthase" evidence="1">
    <location>
        <begin position="17"/>
        <end position="219"/>
    </location>
</feature>
<dbReference type="OrthoDB" id="7424801at2"/>
<dbReference type="Gene3D" id="3.40.50.10090">
    <property type="match status" value="2"/>
</dbReference>
<sequence>MLPILVMRPEPGASATMALAEQMGLPVVLAPLFQTVALPWDAPAADAFDALLLGSANALRLGGPALAAYRGKPAYCVGDTTARAAEAAGLIVAYSGEGGLQLLLPHIDSRHARLLRLAARDRVTLDLPPEISMEEQICYASQALPMPEKLAAALAAPCIILLHSAEAARHCAAEAHRLGQTLAQATAITIGPRVSQTCSETGQWGAIITSPKARDADMLALAANLCHNGTRGAGGRMD</sequence>
<accession>A0A3S2X7M4</accession>
<dbReference type="GO" id="GO:0033014">
    <property type="term" value="P:tetrapyrrole biosynthetic process"/>
    <property type="evidence" value="ECO:0007669"/>
    <property type="project" value="InterPro"/>
</dbReference>
<protein>
    <submittedName>
        <fullName evidence="2">Uroporphyrinogen-III synthase</fullName>
    </submittedName>
</protein>
<dbReference type="Pfam" id="PF02602">
    <property type="entry name" value="HEM4"/>
    <property type="match status" value="1"/>
</dbReference>
<reference evidence="2 3" key="1">
    <citation type="submission" date="2019-01" db="EMBL/GenBank/DDBJ databases">
        <authorList>
            <person name="Chen W.-M."/>
        </authorList>
    </citation>
    <scope>NUCLEOTIDE SEQUENCE [LARGE SCALE GENOMIC DNA]</scope>
    <source>
        <strain evidence="2 3">FSY-9</strain>
    </source>
</reference>
<comment type="caution">
    <text evidence="2">The sequence shown here is derived from an EMBL/GenBank/DDBJ whole genome shotgun (WGS) entry which is preliminary data.</text>
</comment>
<evidence type="ECO:0000313" key="2">
    <source>
        <dbReference type="EMBL" id="RVU07784.1"/>
    </source>
</evidence>
<proteinExistence type="predicted"/>
<dbReference type="AlphaFoldDB" id="A0A3S2X7M4"/>
<dbReference type="EMBL" id="SACO01000001">
    <property type="protein sequence ID" value="RVU07784.1"/>
    <property type="molecule type" value="Genomic_DNA"/>
</dbReference>
<dbReference type="GO" id="GO:0004852">
    <property type="term" value="F:uroporphyrinogen-III synthase activity"/>
    <property type="evidence" value="ECO:0007669"/>
    <property type="project" value="InterPro"/>
</dbReference>